<evidence type="ECO:0000256" key="2">
    <source>
        <dbReference type="SAM" id="SignalP"/>
    </source>
</evidence>
<organism evidence="3 4">
    <name type="scientific">Claviceps africana</name>
    <dbReference type="NCBI Taxonomy" id="83212"/>
    <lineage>
        <taxon>Eukaryota</taxon>
        <taxon>Fungi</taxon>
        <taxon>Dikarya</taxon>
        <taxon>Ascomycota</taxon>
        <taxon>Pezizomycotina</taxon>
        <taxon>Sordariomycetes</taxon>
        <taxon>Hypocreomycetidae</taxon>
        <taxon>Hypocreales</taxon>
        <taxon>Clavicipitaceae</taxon>
        <taxon>Claviceps</taxon>
    </lineage>
</organism>
<dbReference type="InterPro" id="IPR053169">
    <property type="entry name" value="MUG_Protein"/>
</dbReference>
<dbReference type="AlphaFoldDB" id="A0A8K0NGB1"/>
<protein>
    <recommendedName>
        <fullName evidence="5">Glycosyl hydrolase</fullName>
    </recommendedName>
</protein>
<evidence type="ECO:0000313" key="3">
    <source>
        <dbReference type="EMBL" id="KAG5922295.1"/>
    </source>
</evidence>
<proteinExistence type="predicted"/>
<feature type="chain" id="PRO_5035436909" description="Glycosyl hydrolase" evidence="2">
    <location>
        <begin position="22"/>
        <end position="596"/>
    </location>
</feature>
<comment type="caution">
    <text evidence="3">The sequence shown here is derived from an EMBL/GenBank/DDBJ whole genome shotgun (WGS) entry which is preliminary data.</text>
</comment>
<dbReference type="OrthoDB" id="4104179at2759"/>
<feature type="signal peptide" evidence="2">
    <location>
        <begin position="1"/>
        <end position="21"/>
    </location>
</feature>
<reference evidence="3" key="1">
    <citation type="journal article" date="2020" name="bioRxiv">
        <title>Whole genome comparisons of ergot fungi reveals the divergence and evolution of species within the genus Claviceps are the result of varying mechanisms driving genome evolution and host range expansion.</title>
        <authorList>
            <person name="Wyka S.A."/>
            <person name="Mondo S.J."/>
            <person name="Liu M."/>
            <person name="Dettman J."/>
            <person name="Nalam V."/>
            <person name="Broders K.D."/>
        </authorList>
    </citation>
    <scope>NUCLEOTIDE SEQUENCE</scope>
    <source>
        <strain evidence="3">CCC 489</strain>
    </source>
</reference>
<dbReference type="Pfam" id="PF03663">
    <property type="entry name" value="Glyco_hydro_76"/>
    <property type="match status" value="1"/>
</dbReference>
<keyword evidence="4" id="KW-1185">Reference proteome</keyword>
<dbReference type="InterPro" id="IPR008928">
    <property type="entry name" value="6-hairpin_glycosidase_sf"/>
</dbReference>
<dbReference type="SUPFAM" id="SSF48208">
    <property type="entry name" value="Six-hairpin glycosidases"/>
    <property type="match status" value="1"/>
</dbReference>
<gene>
    <name evidence="3" type="ORF">E4U42_005515</name>
</gene>
<feature type="region of interest" description="Disordered" evidence="1">
    <location>
        <begin position="517"/>
        <end position="576"/>
    </location>
</feature>
<evidence type="ECO:0008006" key="5">
    <source>
        <dbReference type="Google" id="ProtNLM"/>
    </source>
</evidence>
<feature type="compositionally biased region" description="Basic and acidic residues" evidence="1">
    <location>
        <begin position="550"/>
        <end position="576"/>
    </location>
</feature>
<evidence type="ECO:0000313" key="4">
    <source>
        <dbReference type="Proteomes" id="UP000811619"/>
    </source>
</evidence>
<dbReference type="PANTHER" id="PTHR47791:SF2">
    <property type="entry name" value="ENDO MANNANASE, GH76 FAMILY (EUROFUNG)"/>
    <property type="match status" value="1"/>
</dbReference>
<accession>A0A8K0NGB1</accession>
<dbReference type="Proteomes" id="UP000811619">
    <property type="component" value="Unassembled WGS sequence"/>
</dbReference>
<dbReference type="Gene3D" id="1.50.10.20">
    <property type="match status" value="1"/>
</dbReference>
<dbReference type="EMBL" id="SRPY01000523">
    <property type="protein sequence ID" value="KAG5922295.1"/>
    <property type="molecule type" value="Genomic_DNA"/>
</dbReference>
<evidence type="ECO:0000256" key="1">
    <source>
        <dbReference type="SAM" id="MobiDB-lite"/>
    </source>
</evidence>
<name>A0A8K0NGB1_9HYPO</name>
<dbReference type="GO" id="GO:0005975">
    <property type="term" value="P:carbohydrate metabolic process"/>
    <property type="evidence" value="ECO:0007669"/>
    <property type="project" value="InterPro"/>
</dbReference>
<dbReference type="InterPro" id="IPR005198">
    <property type="entry name" value="Glyco_hydro_76"/>
</dbReference>
<dbReference type="PANTHER" id="PTHR47791">
    <property type="entry name" value="MEIOTICALLY UP-REGULATED GENE 191 PROTEIN"/>
    <property type="match status" value="1"/>
</dbReference>
<keyword evidence="2" id="KW-0732">Signal</keyword>
<sequence length="596" mass="65817">MPRLSLLLALSTCYLAPLCAASVSSPSQVTPCSVSRHQVSCECRPVSESFTGLQNEARAAPDNPPEDKSAVLGNVFNALAVLQNTYFEPINGTWPSSIDWTGAVVGTIISGTLSTLSKSLDSLVQKHDWVVKEQLISSLFAHVTHYFFGQDTAAILDEAYDDVLWVVLGWLETIKFINLHSTLHYPARERNCLSVPTALDSALGTMSWHGNHWVCTFATRARAFWDFASKGWDTNLCSGGMVWNPKFEPYKNAITNELWISASTSMYDNFPNDKFNQTWVSSNGLATNNPGYLTAAITGYKWLRDVNMTNTQGLYVDGFHVDKTKPGNVKCDQRDEMVYTYNQGVVLTGQRGLFMMTGSRSYLEEGHSLISSVINATGWDMNKNTPMDSIKDAPPGKLPPWRGIGRYGILEEFCDKEGTCSQDGQTFKGIFFHHLTAFCAPIQQADVARFVKGDAGQVKTVREAHDNSCASYLPWIKHNADAALGTRDAAGRFGMWWGANMYTSSRDREGLFLQVKATGQGNHGTERPDAPSPQDEPMGRDPCIAPTRADASDELRAGRALERRAGDANDRGRGRTIETQAGGLAILRAYWEFSHR</sequence>